<proteinExistence type="predicted"/>
<sequence length="49" mass="5567">MLTHNRTSECVAAVVDIRTEAQLRGIRRLRDRTESVSFYGCVDKLFGPV</sequence>
<keyword evidence="2" id="KW-1185">Reference proteome</keyword>
<name>A0A6G1QME3_CHAAH</name>
<evidence type="ECO:0000313" key="1">
    <source>
        <dbReference type="EMBL" id="KAF3703880.1"/>
    </source>
</evidence>
<dbReference type="AlphaFoldDB" id="A0A6G1QME3"/>
<dbReference type="Proteomes" id="UP000503349">
    <property type="component" value="Chromosome 19"/>
</dbReference>
<protein>
    <submittedName>
        <fullName evidence="1">Uncharacterized protein</fullName>
    </submittedName>
</protein>
<accession>A0A6G1QME3</accession>
<dbReference type="EMBL" id="CM015730">
    <property type="protein sequence ID" value="KAF3703880.1"/>
    <property type="molecule type" value="Genomic_DNA"/>
</dbReference>
<organism evidence="1 2">
    <name type="scientific">Channa argus</name>
    <name type="common">Northern snakehead</name>
    <name type="synonym">Ophicephalus argus</name>
    <dbReference type="NCBI Taxonomy" id="215402"/>
    <lineage>
        <taxon>Eukaryota</taxon>
        <taxon>Metazoa</taxon>
        <taxon>Chordata</taxon>
        <taxon>Craniata</taxon>
        <taxon>Vertebrata</taxon>
        <taxon>Euteleostomi</taxon>
        <taxon>Actinopterygii</taxon>
        <taxon>Neopterygii</taxon>
        <taxon>Teleostei</taxon>
        <taxon>Neoteleostei</taxon>
        <taxon>Acanthomorphata</taxon>
        <taxon>Anabantaria</taxon>
        <taxon>Anabantiformes</taxon>
        <taxon>Channoidei</taxon>
        <taxon>Channidae</taxon>
        <taxon>Channa</taxon>
    </lineage>
</organism>
<gene>
    <name evidence="1" type="ORF">EXN66_Car019568</name>
</gene>
<reference evidence="1 2" key="1">
    <citation type="submission" date="2019-02" db="EMBL/GenBank/DDBJ databases">
        <title>Opniocepnalus argus genome.</title>
        <authorList>
            <person name="Zhou C."/>
            <person name="Xiao S."/>
        </authorList>
    </citation>
    <scope>NUCLEOTIDE SEQUENCE [LARGE SCALE GENOMIC DNA]</scope>
    <source>
        <strain evidence="1">OARG1902GOOAL</strain>
        <tissue evidence="1">Muscle</tissue>
    </source>
</reference>
<reference evidence="2" key="2">
    <citation type="submission" date="2019-02" db="EMBL/GenBank/DDBJ databases">
        <title>Opniocepnalus argus Var Kimnra genome.</title>
        <authorList>
            <person name="Zhou C."/>
            <person name="Xiao S."/>
        </authorList>
    </citation>
    <scope>NUCLEOTIDE SEQUENCE [LARGE SCALE GENOMIC DNA]</scope>
</reference>
<evidence type="ECO:0000313" key="2">
    <source>
        <dbReference type="Proteomes" id="UP000503349"/>
    </source>
</evidence>